<dbReference type="PANTHER" id="PTHR12864">
    <property type="entry name" value="RAN BINDING PROTEIN 9-RELATED"/>
    <property type="match status" value="1"/>
</dbReference>
<protein>
    <submittedName>
        <fullName evidence="3">B30.2/SPRY domain-containing protein</fullName>
    </submittedName>
</protein>
<name>A0A914H8X5_GLORO</name>
<dbReference type="CDD" id="cd12885">
    <property type="entry name" value="SPRY_RanBP_like"/>
    <property type="match status" value="1"/>
</dbReference>
<evidence type="ECO:0000313" key="2">
    <source>
        <dbReference type="Proteomes" id="UP000887572"/>
    </source>
</evidence>
<organism evidence="2 3">
    <name type="scientific">Globodera rostochiensis</name>
    <name type="common">Golden nematode worm</name>
    <name type="synonym">Heterodera rostochiensis</name>
    <dbReference type="NCBI Taxonomy" id="31243"/>
    <lineage>
        <taxon>Eukaryota</taxon>
        <taxon>Metazoa</taxon>
        <taxon>Ecdysozoa</taxon>
        <taxon>Nematoda</taxon>
        <taxon>Chromadorea</taxon>
        <taxon>Rhabditida</taxon>
        <taxon>Tylenchina</taxon>
        <taxon>Tylenchomorpha</taxon>
        <taxon>Tylenchoidea</taxon>
        <taxon>Heteroderidae</taxon>
        <taxon>Heteroderinae</taxon>
        <taxon>Globodera</taxon>
    </lineage>
</organism>
<dbReference type="AlphaFoldDB" id="A0A914H8X5"/>
<evidence type="ECO:0000259" key="1">
    <source>
        <dbReference type="PROSITE" id="PS50188"/>
    </source>
</evidence>
<dbReference type="InterPro" id="IPR043136">
    <property type="entry name" value="B30.2/SPRY_sf"/>
</dbReference>
<dbReference type="InterPro" id="IPR001870">
    <property type="entry name" value="B30.2/SPRY"/>
</dbReference>
<dbReference type="SUPFAM" id="SSF49899">
    <property type="entry name" value="Concanavalin A-like lectins/glucanases"/>
    <property type="match status" value="1"/>
</dbReference>
<dbReference type="SMART" id="SM00449">
    <property type="entry name" value="SPRY"/>
    <property type="match status" value="1"/>
</dbReference>
<dbReference type="InterPro" id="IPR050618">
    <property type="entry name" value="Ubq-SigPath_Reg"/>
</dbReference>
<dbReference type="InterPro" id="IPR044736">
    <property type="entry name" value="Gid1/RanBPM/SPLA_SPRY"/>
</dbReference>
<dbReference type="PROSITE" id="PS50188">
    <property type="entry name" value="B302_SPRY"/>
    <property type="match status" value="1"/>
</dbReference>
<dbReference type="InterPro" id="IPR013320">
    <property type="entry name" value="ConA-like_dom_sf"/>
</dbReference>
<accession>A0A914H8X5</accession>
<dbReference type="Gene3D" id="2.60.120.920">
    <property type="match status" value="1"/>
</dbReference>
<dbReference type="Proteomes" id="UP000887572">
    <property type="component" value="Unplaced"/>
</dbReference>
<dbReference type="InterPro" id="IPR003877">
    <property type="entry name" value="SPRY_dom"/>
</dbReference>
<dbReference type="WBParaSite" id="Gr19_v10_g14331.t1">
    <property type="protein sequence ID" value="Gr19_v10_g14331.t1"/>
    <property type="gene ID" value="Gr19_v10_g14331"/>
</dbReference>
<evidence type="ECO:0000313" key="3">
    <source>
        <dbReference type="WBParaSite" id="Gr19_v10_g14331.t1"/>
    </source>
</evidence>
<feature type="domain" description="B30.2/SPRY" evidence="1">
    <location>
        <begin position="1"/>
        <end position="153"/>
    </location>
</feature>
<keyword evidence="2" id="KW-1185">Reference proteome</keyword>
<proteinExistence type="predicted"/>
<dbReference type="Pfam" id="PF00622">
    <property type="entry name" value="SPRY"/>
    <property type="match status" value="1"/>
</dbReference>
<sequence length="163" mass="18129">MDKFQKRMATWRSVRAERPIPKGNSGTFYYEVAILEKGSGIYIGLAPKEMPLNERVGVYEGTYAYDSWGQFWGHEAEGCSYSNGRPFIGGKPSFSVGDVIGCGVNLASRQIIYTKNGQQTAGLFVNFGVELFPCVTLYEPGDKIEANFGPNFKFKLPPTAFRK</sequence>
<reference evidence="3" key="1">
    <citation type="submission" date="2022-11" db="UniProtKB">
        <authorList>
            <consortium name="WormBaseParasite"/>
        </authorList>
    </citation>
    <scope>IDENTIFICATION</scope>
</reference>